<keyword evidence="3" id="KW-0812">Transmembrane</keyword>
<proteinExistence type="predicted"/>
<dbReference type="InterPro" id="IPR018306">
    <property type="entry name" value="Phage_T5_Orf172_DNA-bd"/>
</dbReference>
<dbReference type="AlphaFoldDB" id="A0A4P2Q1U6"/>
<evidence type="ECO:0000313" key="6">
    <source>
        <dbReference type="Proteomes" id="UP000295781"/>
    </source>
</evidence>
<dbReference type="RefSeq" id="WP_129348262.1">
    <property type="nucleotide sequence ID" value="NZ_CP012670.1"/>
</dbReference>
<keyword evidence="1" id="KW-0175">Coiled coil</keyword>
<evidence type="ECO:0000313" key="5">
    <source>
        <dbReference type="EMBL" id="AUX23214.1"/>
    </source>
</evidence>
<feature type="compositionally biased region" description="Low complexity" evidence="2">
    <location>
        <begin position="191"/>
        <end position="204"/>
    </location>
</feature>
<feature type="coiled-coil region" evidence="1">
    <location>
        <begin position="64"/>
        <end position="109"/>
    </location>
</feature>
<keyword evidence="3" id="KW-1133">Transmembrane helix</keyword>
<feature type="domain" description="Bacteriophage T5 Orf172 DNA-binding" evidence="4">
    <location>
        <begin position="82"/>
        <end position="163"/>
    </location>
</feature>
<evidence type="ECO:0000256" key="3">
    <source>
        <dbReference type="SAM" id="Phobius"/>
    </source>
</evidence>
<keyword evidence="3" id="KW-0472">Membrane</keyword>
<evidence type="ECO:0000256" key="2">
    <source>
        <dbReference type="SAM" id="MobiDB-lite"/>
    </source>
</evidence>
<dbReference type="EMBL" id="CP012670">
    <property type="protein sequence ID" value="AUX23214.1"/>
    <property type="molecule type" value="Genomic_DNA"/>
</dbReference>
<dbReference type="OrthoDB" id="9811665at2"/>
<dbReference type="Pfam" id="PF13455">
    <property type="entry name" value="MUG113"/>
    <property type="match status" value="1"/>
</dbReference>
<sequence length="211" mass="23611">MEELSGALLGVALLAIAVLVGWVVKLRAERAKLHGVREAAERMKADLERFRGVLDVEAERQRVLAQLETDRARLQGEITQARTHGEQAQQRLQAQLQQGTAELVSLQADIEFDVHAMIYSEDAPALETALHRAFHERRINLVNEKKEFFQVEIDEIATAVRRMHGEIEITRAAEAEQYRKTVAMRREREAAQQASAPVRLAPQPAAAPAPA</sequence>
<gene>
    <name evidence="5" type="ORF">SOCEGT47_037370</name>
</gene>
<feature type="region of interest" description="Disordered" evidence="2">
    <location>
        <begin position="185"/>
        <end position="211"/>
    </location>
</feature>
<dbReference type="Proteomes" id="UP000295781">
    <property type="component" value="Chromosome"/>
</dbReference>
<evidence type="ECO:0000259" key="4">
    <source>
        <dbReference type="SMART" id="SM00974"/>
    </source>
</evidence>
<dbReference type="SMART" id="SM00974">
    <property type="entry name" value="T5orf172"/>
    <property type="match status" value="1"/>
</dbReference>
<accession>A0A4P2Q1U6</accession>
<protein>
    <recommendedName>
        <fullName evidence="4">Bacteriophage T5 Orf172 DNA-binding domain-containing protein</fullName>
    </recommendedName>
</protein>
<evidence type="ECO:0000256" key="1">
    <source>
        <dbReference type="SAM" id="Coils"/>
    </source>
</evidence>
<organism evidence="5 6">
    <name type="scientific">Sorangium cellulosum</name>
    <name type="common">Polyangium cellulosum</name>
    <dbReference type="NCBI Taxonomy" id="56"/>
    <lineage>
        <taxon>Bacteria</taxon>
        <taxon>Pseudomonadati</taxon>
        <taxon>Myxococcota</taxon>
        <taxon>Polyangia</taxon>
        <taxon>Polyangiales</taxon>
        <taxon>Polyangiaceae</taxon>
        <taxon>Sorangium</taxon>
    </lineage>
</organism>
<feature type="transmembrane region" description="Helical" evidence="3">
    <location>
        <begin position="6"/>
        <end position="24"/>
    </location>
</feature>
<name>A0A4P2Q1U6_SORCE</name>
<reference evidence="5 6" key="1">
    <citation type="submission" date="2015-09" db="EMBL/GenBank/DDBJ databases">
        <title>Sorangium comparison.</title>
        <authorList>
            <person name="Zaburannyi N."/>
            <person name="Bunk B."/>
            <person name="Overmann J."/>
            <person name="Mueller R."/>
        </authorList>
    </citation>
    <scope>NUCLEOTIDE SEQUENCE [LARGE SCALE GENOMIC DNA]</scope>
    <source>
        <strain evidence="5 6">So ceGT47</strain>
    </source>
</reference>